<accession>A0A348AN58</accession>
<dbReference type="Gene3D" id="3.10.450.50">
    <property type="match status" value="1"/>
</dbReference>
<dbReference type="AlphaFoldDB" id="A0A348AN58"/>
<organism evidence="2 3">
    <name type="scientific">Methylomusa anaerophila</name>
    <dbReference type="NCBI Taxonomy" id="1930071"/>
    <lineage>
        <taxon>Bacteria</taxon>
        <taxon>Bacillati</taxon>
        <taxon>Bacillota</taxon>
        <taxon>Negativicutes</taxon>
        <taxon>Selenomonadales</taxon>
        <taxon>Sporomusaceae</taxon>
        <taxon>Methylomusa</taxon>
    </lineage>
</organism>
<sequence>MRIEWVMLVDTQSILRAFFDAENKRDWEKYRSFLSPDIVWVLHSKQTMVVYEKVEAYLSAIMEAYKNSDNTFVCEAVYKSSDGHKLVAILKNNLGERSCDIFYFRDDLIVEEHEFILG</sequence>
<gene>
    <name evidence="2" type="ORF">MAMMFC1_03199</name>
</gene>
<proteinExistence type="predicted"/>
<dbReference type="Pfam" id="PF12680">
    <property type="entry name" value="SnoaL_2"/>
    <property type="match status" value="1"/>
</dbReference>
<protein>
    <submittedName>
        <fullName evidence="2">SnoaL-like domain protein</fullName>
    </submittedName>
</protein>
<feature type="domain" description="SnoaL-like" evidence="1">
    <location>
        <begin position="16"/>
        <end position="111"/>
    </location>
</feature>
<dbReference type="InterPro" id="IPR037401">
    <property type="entry name" value="SnoaL-like"/>
</dbReference>
<evidence type="ECO:0000313" key="3">
    <source>
        <dbReference type="Proteomes" id="UP000276437"/>
    </source>
</evidence>
<evidence type="ECO:0000313" key="2">
    <source>
        <dbReference type="EMBL" id="BBB92506.1"/>
    </source>
</evidence>
<dbReference type="KEGG" id="mana:MAMMFC1_03199"/>
<dbReference type="EMBL" id="AP018449">
    <property type="protein sequence ID" value="BBB92506.1"/>
    <property type="molecule type" value="Genomic_DNA"/>
</dbReference>
<reference evidence="2 3" key="1">
    <citation type="journal article" date="2018" name="Int. J. Syst. Evol. Microbiol.">
        <title>Methylomusa anaerophila gen. nov., sp. nov., an anaerobic methanol-utilizing bacterium isolated from a microbial fuel cell.</title>
        <authorList>
            <person name="Amano N."/>
            <person name="Yamamuro A."/>
            <person name="Miyahara M."/>
            <person name="Kouzuma A."/>
            <person name="Abe T."/>
            <person name="Watanabe K."/>
        </authorList>
    </citation>
    <scope>NUCLEOTIDE SEQUENCE [LARGE SCALE GENOMIC DNA]</scope>
    <source>
        <strain evidence="2 3">MMFC1</strain>
    </source>
</reference>
<dbReference type="InterPro" id="IPR032710">
    <property type="entry name" value="NTF2-like_dom_sf"/>
</dbReference>
<dbReference type="SUPFAM" id="SSF54427">
    <property type="entry name" value="NTF2-like"/>
    <property type="match status" value="1"/>
</dbReference>
<name>A0A348AN58_9FIRM</name>
<keyword evidence="3" id="KW-1185">Reference proteome</keyword>
<evidence type="ECO:0000259" key="1">
    <source>
        <dbReference type="Pfam" id="PF12680"/>
    </source>
</evidence>
<dbReference type="Proteomes" id="UP000276437">
    <property type="component" value="Chromosome"/>
</dbReference>